<accession>A0A495VEK6</accession>
<name>A0A495VEK6_9GAMM</name>
<keyword evidence="2" id="KW-1185">Reference proteome</keyword>
<dbReference type="AlphaFoldDB" id="A0A495VEK6"/>
<dbReference type="Proteomes" id="UP000274556">
    <property type="component" value="Unassembled WGS sequence"/>
</dbReference>
<protein>
    <submittedName>
        <fullName evidence="1">Uncharacterized protein</fullName>
    </submittedName>
</protein>
<evidence type="ECO:0000313" key="1">
    <source>
        <dbReference type="EMBL" id="RKT46817.1"/>
    </source>
</evidence>
<reference evidence="1 2" key="1">
    <citation type="submission" date="2018-10" db="EMBL/GenBank/DDBJ databases">
        <title>Genomic Encyclopedia of Archaeal and Bacterial Type Strains, Phase II (KMG-II): from individual species to whole genera.</title>
        <authorList>
            <person name="Goeker M."/>
        </authorList>
    </citation>
    <scope>NUCLEOTIDE SEQUENCE [LARGE SCALE GENOMIC DNA]</scope>
    <source>
        <strain evidence="1 2">DSM 235</strain>
    </source>
</reference>
<dbReference type="RefSeq" id="WP_120798879.1">
    <property type="nucleotide sequence ID" value="NZ_RBXL01000001.1"/>
</dbReference>
<gene>
    <name evidence="1" type="ORF">BDD21_4355</name>
</gene>
<dbReference type="EMBL" id="RBXL01000001">
    <property type="protein sequence ID" value="RKT46817.1"/>
    <property type="molecule type" value="Genomic_DNA"/>
</dbReference>
<organism evidence="1 2">
    <name type="scientific">Thiocapsa rosea</name>
    <dbReference type="NCBI Taxonomy" id="69360"/>
    <lineage>
        <taxon>Bacteria</taxon>
        <taxon>Pseudomonadati</taxon>
        <taxon>Pseudomonadota</taxon>
        <taxon>Gammaproteobacteria</taxon>
        <taxon>Chromatiales</taxon>
        <taxon>Chromatiaceae</taxon>
        <taxon>Thiocapsa</taxon>
    </lineage>
</organism>
<comment type="caution">
    <text evidence="1">The sequence shown here is derived from an EMBL/GenBank/DDBJ whole genome shotgun (WGS) entry which is preliminary data.</text>
</comment>
<proteinExistence type="predicted"/>
<sequence length="201" mass="22880">MVDADVLEHAPRWGLGTLSKPDQDLMMLKRLGLTLAQEICADLDAYLQNELEREGTFEDFLRSRRTFPALYRAAGSGHSRSRLLAAAMASSHTRLAIKHFEDGDILGGWNILADAREDMGRFRPVDPKEEKRDAARFMASQRADRREEADCKRLVLEHWRQNQSLYLSKGKPSRNKAAEEMAKSLVPFPFTGLDHRLVHCC</sequence>
<evidence type="ECO:0000313" key="2">
    <source>
        <dbReference type="Proteomes" id="UP000274556"/>
    </source>
</evidence>